<keyword evidence="7" id="KW-1185">Reference proteome</keyword>
<dbReference type="Proteomes" id="UP001232536">
    <property type="component" value="Unassembled WGS sequence"/>
</dbReference>
<evidence type="ECO:0000259" key="5">
    <source>
        <dbReference type="Pfam" id="PF00296"/>
    </source>
</evidence>
<evidence type="ECO:0000256" key="4">
    <source>
        <dbReference type="ARBA" id="ARBA00023033"/>
    </source>
</evidence>
<evidence type="ECO:0000256" key="3">
    <source>
        <dbReference type="ARBA" id="ARBA00023002"/>
    </source>
</evidence>
<dbReference type="SUPFAM" id="SSF51679">
    <property type="entry name" value="Bacterial luciferase-like"/>
    <property type="match status" value="1"/>
</dbReference>
<reference evidence="6 7" key="1">
    <citation type="submission" date="2023-07" db="EMBL/GenBank/DDBJ databases">
        <title>Description of novel actinomycetes strains, isolated from tidal flat sediment.</title>
        <authorList>
            <person name="Lu C."/>
        </authorList>
    </citation>
    <scope>NUCLEOTIDE SEQUENCE [LARGE SCALE GENOMIC DNA]</scope>
    <source>
        <strain evidence="6 7">SYSU T00b441</strain>
    </source>
</reference>
<evidence type="ECO:0000256" key="1">
    <source>
        <dbReference type="ARBA" id="ARBA00022630"/>
    </source>
</evidence>
<evidence type="ECO:0000313" key="7">
    <source>
        <dbReference type="Proteomes" id="UP001232536"/>
    </source>
</evidence>
<dbReference type="EC" id="1.-.-.-" evidence="6"/>
<keyword evidence="4" id="KW-0503">Monooxygenase</keyword>
<feature type="domain" description="Luciferase-like" evidence="5">
    <location>
        <begin position="26"/>
        <end position="267"/>
    </location>
</feature>
<protein>
    <submittedName>
        <fullName evidence="6">LLM class flavin-dependent oxidoreductase</fullName>
        <ecNumber evidence="6">1.-.-.-</ecNumber>
    </submittedName>
</protein>
<dbReference type="InterPro" id="IPR011251">
    <property type="entry name" value="Luciferase-like_dom"/>
</dbReference>
<evidence type="ECO:0000256" key="2">
    <source>
        <dbReference type="ARBA" id="ARBA00022643"/>
    </source>
</evidence>
<dbReference type="GO" id="GO:0016491">
    <property type="term" value="F:oxidoreductase activity"/>
    <property type="evidence" value="ECO:0007669"/>
    <property type="project" value="UniProtKB-KW"/>
</dbReference>
<keyword evidence="3 6" id="KW-0560">Oxidoreductase</keyword>
<accession>A0ABT9DBB3</accession>
<dbReference type="Gene3D" id="3.20.20.30">
    <property type="entry name" value="Luciferase-like domain"/>
    <property type="match status" value="1"/>
</dbReference>
<dbReference type="PANTHER" id="PTHR42847">
    <property type="entry name" value="ALKANESULFONATE MONOOXYGENASE"/>
    <property type="match status" value="1"/>
</dbReference>
<dbReference type="InterPro" id="IPR036661">
    <property type="entry name" value="Luciferase-like_sf"/>
</dbReference>
<comment type="caution">
    <text evidence="6">The sequence shown here is derived from an EMBL/GenBank/DDBJ whole genome shotgun (WGS) entry which is preliminary data.</text>
</comment>
<name>A0ABT9DBB3_9CELL</name>
<keyword evidence="1" id="KW-0285">Flavoprotein</keyword>
<dbReference type="RefSeq" id="WP_304601770.1">
    <property type="nucleotide sequence ID" value="NZ_JAUQYP010000001.1"/>
</dbReference>
<organism evidence="6 7">
    <name type="scientific">Actinotalea lenta</name>
    <dbReference type="NCBI Taxonomy" id="3064654"/>
    <lineage>
        <taxon>Bacteria</taxon>
        <taxon>Bacillati</taxon>
        <taxon>Actinomycetota</taxon>
        <taxon>Actinomycetes</taxon>
        <taxon>Micrococcales</taxon>
        <taxon>Cellulomonadaceae</taxon>
        <taxon>Actinotalea</taxon>
    </lineage>
</organism>
<dbReference type="InterPro" id="IPR050172">
    <property type="entry name" value="SsuD_RutA_monooxygenase"/>
</dbReference>
<sequence>MAGPTVPIGAWDARAGRGGVVRFGFVGTQGPPSAMVGLAELVEEAGWDGFFTWDALAVPGSDGWDPWALLASAAVRTSRVRLGAMVFAPARHAAATLARQVQTVDHLSGGRLVLPVGLGVDDDAAYSSLGREISVRDRAAALDDALAVLEAAAEGGSVTVHGRCTTVEDVTFAPGTVQRPRVPVWVVGAWPSRRSLERAAHWDGLVVQRLRSHDPVDDEVVRGSLELIGERREAEGRIGPYEVVVSEPVPEDPAEAADRAAALADWGVTWWVHADWAPGTPLSAHLARAGLGPPTI</sequence>
<dbReference type="PANTHER" id="PTHR42847:SF4">
    <property type="entry name" value="ALKANESULFONATE MONOOXYGENASE-RELATED"/>
    <property type="match status" value="1"/>
</dbReference>
<keyword evidence="2" id="KW-0288">FMN</keyword>
<dbReference type="EMBL" id="JAUQYP010000001">
    <property type="protein sequence ID" value="MDO8108182.1"/>
    <property type="molecule type" value="Genomic_DNA"/>
</dbReference>
<dbReference type="Pfam" id="PF00296">
    <property type="entry name" value="Bac_luciferase"/>
    <property type="match status" value="1"/>
</dbReference>
<evidence type="ECO:0000313" key="6">
    <source>
        <dbReference type="EMBL" id="MDO8108182.1"/>
    </source>
</evidence>
<gene>
    <name evidence="6" type="ORF">Q6348_13350</name>
</gene>
<proteinExistence type="predicted"/>